<protein>
    <submittedName>
        <fullName evidence="7">AraC family transcriptional regulator</fullName>
    </submittedName>
</protein>
<dbReference type="PANTHER" id="PTHR43280:SF2">
    <property type="entry name" value="HTH-TYPE TRANSCRIPTIONAL REGULATOR EXSA"/>
    <property type="match status" value="1"/>
</dbReference>
<dbReference type="PROSITE" id="PS50110">
    <property type="entry name" value="RESPONSE_REGULATORY"/>
    <property type="match status" value="1"/>
</dbReference>
<dbReference type="InterPro" id="IPR018062">
    <property type="entry name" value="HTH_AraC-typ_CS"/>
</dbReference>
<dbReference type="GO" id="GO:0043565">
    <property type="term" value="F:sequence-specific DNA binding"/>
    <property type="evidence" value="ECO:0007669"/>
    <property type="project" value="InterPro"/>
</dbReference>
<dbReference type="SUPFAM" id="SSF46689">
    <property type="entry name" value="Homeodomain-like"/>
    <property type="match status" value="2"/>
</dbReference>
<comment type="caution">
    <text evidence="7">The sequence shown here is derived from an EMBL/GenBank/DDBJ whole genome shotgun (WGS) entry which is preliminary data.</text>
</comment>
<dbReference type="PROSITE" id="PS01124">
    <property type="entry name" value="HTH_ARAC_FAMILY_2"/>
    <property type="match status" value="1"/>
</dbReference>
<dbReference type="SMART" id="SM00448">
    <property type="entry name" value="REC"/>
    <property type="match status" value="1"/>
</dbReference>
<dbReference type="GO" id="GO:0000160">
    <property type="term" value="P:phosphorelay signal transduction system"/>
    <property type="evidence" value="ECO:0007669"/>
    <property type="project" value="InterPro"/>
</dbReference>
<feature type="domain" description="HTH araC/xylS-type" evidence="5">
    <location>
        <begin position="416"/>
        <end position="514"/>
    </location>
</feature>
<dbReference type="CDD" id="cd17536">
    <property type="entry name" value="REC_YesN-like"/>
    <property type="match status" value="1"/>
</dbReference>
<dbReference type="InterPro" id="IPR001789">
    <property type="entry name" value="Sig_transdc_resp-reg_receiver"/>
</dbReference>
<evidence type="ECO:0000256" key="4">
    <source>
        <dbReference type="PROSITE-ProRule" id="PRU00169"/>
    </source>
</evidence>
<keyword evidence="4" id="KW-0597">Phosphoprotein</keyword>
<keyword evidence="8" id="KW-1185">Reference proteome</keyword>
<keyword evidence="2" id="KW-0238">DNA-binding</keyword>
<feature type="domain" description="Response regulatory" evidence="6">
    <location>
        <begin position="6"/>
        <end position="123"/>
    </location>
</feature>
<organism evidence="7 8">
    <name type="scientific">Paenibacillus etheri</name>
    <dbReference type="NCBI Taxonomy" id="1306852"/>
    <lineage>
        <taxon>Bacteria</taxon>
        <taxon>Bacillati</taxon>
        <taxon>Bacillota</taxon>
        <taxon>Bacilli</taxon>
        <taxon>Bacillales</taxon>
        <taxon>Paenibacillaceae</taxon>
        <taxon>Paenibacillus</taxon>
    </lineage>
</organism>
<dbReference type="SMART" id="SM00342">
    <property type="entry name" value="HTH_ARAC"/>
    <property type="match status" value="1"/>
</dbReference>
<gene>
    <name evidence="7" type="ORF">UQ64_15375</name>
</gene>
<reference evidence="7 8" key="1">
    <citation type="journal article" date="2015" name="Int. Biodeterior. Biodegradation">
        <title>Physiological and genetic screening methods for the isolation of methyl tert-butyl ether-degrading bacteria for bioremediation purposes.</title>
        <authorList>
            <person name="Guisado I.M."/>
            <person name="Purswani J."/>
            <person name="Gonzalez Lopez J."/>
            <person name="Pozo C."/>
        </authorList>
    </citation>
    <scope>NUCLEOTIDE SEQUENCE [LARGE SCALE GENOMIC DNA]</scope>
    <source>
        <strain evidence="7 8">SH7</strain>
    </source>
</reference>
<evidence type="ECO:0000313" key="7">
    <source>
        <dbReference type="EMBL" id="KTD86809.1"/>
    </source>
</evidence>
<dbReference type="AlphaFoldDB" id="A0A0W1AZT0"/>
<dbReference type="PANTHER" id="PTHR43280">
    <property type="entry name" value="ARAC-FAMILY TRANSCRIPTIONAL REGULATOR"/>
    <property type="match status" value="1"/>
</dbReference>
<sequence length="519" mass="60385">MKPIFKIMIVDDEMLVRQGIKHLLNWEQEGYRIVGEASNGLEALNMMEEVSPHIIITDIVMPIMGGEKLVQIVKEKYPHIEVIVLSSFSEYDYVRSTFQSGVADYILKPKLEADYLLSILNKSTAKMAGMKLTDPDTDPEEKQLLHVIEKLMTGYESVLEPKLLHSKFPHRQFLFFGAEMKHIKDSGDKLTFANEIERGIRKFALDDAVFFRLKFVNDSVIYLLNANPEQWEEFVIELRYLISEIAHRVRDTHFIISQSFADFERLGEIYRDNYLKLTRYSFYLPERSLIENDHLPALPRAYQEIDMGELMDQLRRKQFQKAFTEFLEYVHLRSMDYRLDIFEFKSLLGNFIFNVATTLGKMKCEIGGLEETKYDYFRKIDEALYASDAIAVTEAFIREVERTIGETNPSVNPNMTKLLEYIQNHYADPITLTEVARQFHFNASYLSSYFTAHNGEGFSEYLNKVRVEKAMELLETTEKSISDISASVGYSDQSYFTKVFKKQTGISPSQHRRRDVAQP</sequence>
<evidence type="ECO:0000256" key="2">
    <source>
        <dbReference type="ARBA" id="ARBA00023125"/>
    </source>
</evidence>
<keyword evidence="1" id="KW-0805">Transcription regulation</keyword>
<dbReference type="InterPro" id="IPR018060">
    <property type="entry name" value="HTH_AraC"/>
</dbReference>
<dbReference type="Gene3D" id="1.10.10.60">
    <property type="entry name" value="Homeodomain-like"/>
    <property type="match status" value="2"/>
</dbReference>
<dbReference type="InterPro" id="IPR020449">
    <property type="entry name" value="Tscrpt_reg_AraC-type_HTH"/>
</dbReference>
<evidence type="ECO:0000256" key="1">
    <source>
        <dbReference type="ARBA" id="ARBA00023015"/>
    </source>
</evidence>
<keyword evidence="3" id="KW-0804">Transcription</keyword>
<name>A0A0W1AZT0_9BACL</name>
<dbReference type="Gene3D" id="3.40.50.2300">
    <property type="match status" value="1"/>
</dbReference>
<dbReference type="SUPFAM" id="SSF52172">
    <property type="entry name" value="CheY-like"/>
    <property type="match status" value="1"/>
</dbReference>
<proteinExistence type="predicted"/>
<dbReference type="Pfam" id="PF00072">
    <property type="entry name" value="Response_reg"/>
    <property type="match status" value="1"/>
</dbReference>
<evidence type="ECO:0000259" key="6">
    <source>
        <dbReference type="PROSITE" id="PS50110"/>
    </source>
</evidence>
<feature type="modified residue" description="4-aspartylphosphate" evidence="4">
    <location>
        <position position="58"/>
    </location>
</feature>
<dbReference type="PRINTS" id="PR00032">
    <property type="entry name" value="HTHARAC"/>
</dbReference>
<dbReference type="OrthoDB" id="342399at2"/>
<dbReference type="InterPro" id="IPR011006">
    <property type="entry name" value="CheY-like_superfamily"/>
</dbReference>
<evidence type="ECO:0000313" key="8">
    <source>
        <dbReference type="Proteomes" id="UP000054709"/>
    </source>
</evidence>
<dbReference type="GO" id="GO:0003700">
    <property type="term" value="F:DNA-binding transcription factor activity"/>
    <property type="evidence" value="ECO:0007669"/>
    <property type="project" value="InterPro"/>
</dbReference>
<dbReference type="Proteomes" id="UP000054709">
    <property type="component" value="Unassembled WGS sequence"/>
</dbReference>
<dbReference type="RefSeq" id="WP_060623697.1">
    <property type="nucleotide sequence ID" value="NZ_LCZJ02000019.1"/>
</dbReference>
<accession>A0A0W1AZT0</accession>
<evidence type="ECO:0000256" key="3">
    <source>
        <dbReference type="ARBA" id="ARBA00023163"/>
    </source>
</evidence>
<dbReference type="EMBL" id="LCZJ02000019">
    <property type="protein sequence ID" value="KTD86809.1"/>
    <property type="molecule type" value="Genomic_DNA"/>
</dbReference>
<dbReference type="PROSITE" id="PS00041">
    <property type="entry name" value="HTH_ARAC_FAMILY_1"/>
    <property type="match status" value="1"/>
</dbReference>
<dbReference type="InterPro" id="IPR009057">
    <property type="entry name" value="Homeodomain-like_sf"/>
</dbReference>
<evidence type="ECO:0000259" key="5">
    <source>
        <dbReference type="PROSITE" id="PS01124"/>
    </source>
</evidence>
<dbReference type="Pfam" id="PF12833">
    <property type="entry name" value="HTH_18"/>
    <property type="match status" value="1"/>
</dbReference>